<dbReference type="STRING" id="500633.CLOHIR_01430"/>
<sequence length="147" mass="17515">MDIIKALKLAKEQGMKVRPVGFKEIYIVFEDGVFLVKMSDVEYKYKLEIYSDTIEPLVLGEWEEATTEVDTRIIERKRKAIKMYCHNLNASCKECYVNKICDEYQKIRIKVRQLGYLDNPQRIENWSFKDVNEAYQILIKKKVKFKC</sequence>
<reference evidence="1 2" key="2">
    <citation type="submission" date="2008-10" db="EMBL/GenBank/DDBJ databases">
        <title>Draft genome sequence of Clostridium hiranonis (DSM 13275).</title>
        <authorList>
            <person name="Sudarsanam P."/>
            <person name="Ley R."/>
            <person name="Guruge J."/>
            <person name="Turnbaugh P.J."/>
            <person name="Mahowald M."/>
            <person name="Liep D."/>
            <person name="Gordon J."/>
        </authorList>
    </citation>
    <scope>NUCLEOTIDE SEQUENCE [LARGE SCALE GENOMIC DNA]</scope>
    <source>
        <strain evidence="1 2">DSM 13275</strain>
    </source>
</reference>
<dbReference type="AlphaFoldDB" id="B6FZX6"/>
<dbReference type="HOGENOM" id="CLU_1871814_0_0_9"/>
<dbReference type="RefSeq" id="WP_006440351.1">
    <property type="nucleotide sequence ID" value="NZ_DS995356.1"/>
</dbReference>
<evidence type="ECO:0000313" key="1">
    <source>
        <dbReference type="EMBL" id="EEA84949.1"/>
    </source>
</evidence>
<evidence type="ECO:0000313" key="2">
    <source>
        <dbReference type="Proteomes" id="UP000003178"/>
    </source>
</evidence>
<dbReference type="Proteomes" id="UP000003178">
    <property type="component" value="Unassembled WGS sequence"/>
</dbReference>
<gene>
    <name evidence="1" type="ORF">CLOHIR_01430</name>
</gene>
<organism evidence="1 2">
    <name type="scientific">Peptacetobacter hiranonis (strain DSM 13275 / JCM 10541 / KCTC 15199 / TO-931)</name>
    <name type="common">Clostridium hiranonis</name>
    <dbReference type="NCBI Taxonomy" id="500633"/>
    <lineage>
        <taxon>Bacteria</taxon>
        <taxon>Bacillati</taxon>
        <taxon>Bacillota</taxon>
        <taxon>Clostridia</taxon>
        <taxon>Peptostreptococcales</taxon>
        <taxon>Peptostreptococcaceae</taxon>
        <taxon>Peptacetobacter</taxon>
    </lineage>
</organism>
<proteinExistence type="predicted"/>
<accession>B6FZX6</accession>
<dbReference type="EMBL" id="ABWP01000059">
    <property type="protein sequence ID" value="EEA84949.1"/>
    <property type="molecule type" value="Genomic_DNA"/>
</dbReference>
<name>B6FZX6_PEPHT</name>
<reference evidence="1 2" key="1">
    <citation type="submission" date="2008-09" db="EMBL/GenBank/DDBJ databases">
        <authorList>
            <person name="Fulton L."/>
            <person name="Clifton S."/>
            <person name="Fulton B."/>
            <person name="Xu J."/>
            <person name="Minx P."/>
            <person name="Pepin K.H."/>
            <person name="Johnson M."/>
            <person name="Thiruvilangam P."/>
            <person name="Bhonagiri V."/>
            <person name="Nash W.E."/>
            <person name="Mardis E.R."/>
            <person name="Wilson R.K."/>
        </authorList>
    </citation>
    <scope>NUCLEOTIDE SEQUENCE [LARGE SCALE GENOMIC DNA]</scope>
    <source>
        <strain evidence="1 2">DSM 13275</strain>
    </source>
</reference>
<comment type="caution">
    <text evidence="1">The sequence shown here is derived from an EMBL/GenBank/DDBJ whole genome shotgun (WGS) entry which is preliminary data.</text>
</comment>
<keyword evidence="2" id="KW-1185">Reference proteome</keyword>
<protein>
    <submittedName>
        <fullName evidence="1">Uncharacterized protein</fullName>
    </submittedName>
</protein>